<accession>A0A0K8J5J5</accession>
<proteinExistence type="predicted"/>
<dbReference type="EMBL" id="LN879430">
    <property type="protein sequence ID" value="CUH92951.1"/>
    <property type="molecule type" value="Genomic_DNA"/>
</dbReference>
<sequence>MINHQELPNIMYFGAAKQFHKLKGRVFFEIVM</sequence>
<name>A0A0K8J5J5_9FIRM</name>
<reference evidence="2" key="1">
    <citation type="submission" date="2015-09" db="EMBL/GenBank/DDBJ databases">
        <authorList>
            <person name="Wibberg D."/>
        </authorList>
    </citation>
    <scope>NUCLEOTIDE SEQUENCE [LARGE SCALE GENOMIC DNA]</scope>
    <source>
        <strain evidence="2">SD1D</strain>
    </source>
</reference>
<protein>
    <submittedName>
        <fullName evidence="1">Uncharacterized protein</fullName>
    </submittedName>
</protein>
<evidence type="ECO:0000313" key="2">
    <source>
        <dbReference type="Proteomes" id="UP000196053"/>
    </source>
</evidence>
<organism evidence="1 2">
    <name type="scientific">Herbinix luporum</name>
    <dbReference type="NCBI Taxonomy" id="1679721"/>
    <lineage>
        <taxon>Bacteria</taxon>
        <taxon>Bacillati</taxon>
        <taxon>Bacillota</taxon>
        <taxon>Clostridia</taxon>
        <taxon>Lachnospirales</taxon>
        <taxon>Lachnospiraceae</taxon>
        <taxon>Herbinix</taxon>
    </lineage>
</organism>
<keyword evidence="2" id="KW-1185">Reference proteome</keyword>
<dbReference type="AlphaFoldDB" id="A0A0K8J5J5"/>
<dbReference type="KEGG" id="hsd:SD1D_1405"/>
<evidence type="ECO:0000313" key="1">
    <source>
        <dbReference type="EMBL" id="CUH92951.1"/>
    </source>
</evidence>
<gene>
    <name evidence="1" type="ORF">SD1D_1405</name>
</gene>
<dbReference type="Proteomes" id="UP000196053">
    <property type="component" value="Chromosome I"/>
</dbReference>